<reference evidence="6" key="1">
    <citation type="submission" date="2023-07" db="EMBL/GenBank/DDBJ databases">
        <authorList>
            <person name="Deng Y."/>
            <person name="Zhang Y.-Q."/>
        </authorList>
    </citation>
    <scope>NUCLEOTIDE SEQUENCE [LARGE SCALE GENOMIC DNA]</scope>
    <source>
        <strain evidence="6">CPCC 205710</strain>
    </source>
</reference>
<evidence type="ECO:0000256" key="2">
    <source>
        <dbReference type="ARBA" id="ARBA00023125"/>
    </source>
</evidence>
<feature type="domain" description="HTH luxR-type" evidence="4">
    <location>
        <begin position="174"/>
        <end position="239"/>
    </location>
</feature>
<dbReference type="PRINTS" id="PR00038">
    <property type="entry name" value="HTHLUXR"/>
</dbReference>
<evidence type="ECO:0000313" key="6">
    <source>
        <dbReference type="Proteomes" id="UP001206639"/>
    </source>
</evidence>
<keyword evidence="2" id="KW-0238">DNA-binding</keyword>
<dbReference type="PROSITE" id="PS00622">
    <property type="entry name" value="HTH_LUXR_1"/>
    <property type="match status" value="1"/>
</dbReference>
<proteinExistence type="predicted"/>
<dbReference type="CDD" id="cd06170">
    <property type="entry name" value="LuxR_C_like"/>
    <property type="match status" value="1"/>
</dbReference>
<protein>
    <submittedName>
        <fullName evidence="5">Helix-turn-helix transcriptional regulator</fullName>
    </submittedName>
</protein>
<dbReference type="SUPFAM" id="SSF48452">
    <property type="entry name" value="TPR-like"/>
    <property type="match status" value="1"/>
</dbReference>
<gene>
    <name evidence="5" type="ORF">N4S67_18110</name>
</gene>
<keyword evidence="1" id="KW-0805">Transcription regulation</keyword>
<dbReference type="InterPro" id="IPR011990">
    <property type="entry name" value="TPR-like_helical_dom_sf"/>
</dbReference>
<dbReference type="PANTHER" id="PTHR44688:SF16">
    <property type="entry name" value="DNA-BINDING TRANSCRIPTIONAL ACTIVATOR DEVR_DOSR"/>
    <property type="match status" value="1"/>
</dbReference>
<dbReference type="EMBL" id="JAODWD010000004">
    <property type="protein sequence ID" value="MCT7660330.1"/>
    <property type="molecule type" value="Genomic_DNA"/>
</dbReference>
<dbReference type="Proteomes" id="UP001206639">
    <property type="component" value="Unassembled WGS sequence"/>
</dbReference>
<dbReference type="PANTHER" id="PTHR44688">
    <property type="entry name" value="DNA-BINDING TRANSCRIPTIONAL ACTIVATOR DEVR_DOSR"/>
    <property type="match status" value="1"/>
</dbReference>
<keyword evidence="3" id="KW-0804">Transcription</keyword>
<dbReference type="InterPro" id="IPR036388">
    <property type="entry name" value="WH-like_DNA-bd_sf"/>
</dbReference>
<dbReference type="InterPro" id="IPR000792">
    <property type="entry name" value="Tscrpt_reg_LuxR_C"/>
</dbReference>
<sequence>MPAPVMSDPPMDRASAVDTQGTALVRAILVATAAGDDDVTHTVVACLIVDAVDALIALGRTTDAHRLVELLEGDETQPAWTAAICARCRATILAHQGRLDAALAAAQHSVAMHRTIVMPFERGRAQLLLGQLLRRRRRNTAAAAVLADAVASFEEVDVQPWAERARAELNRADVVRNPDGITPTEQLVAELTSSGMTNREIAAQLFVSTKTVEVNLTRIYRKLGVRSRAQLIGYMSRNDISEVRASQRKLSA</sequence>
<keyword evidence="6" id="KW-1185">Reference proteome</keyword>
<organism evidence="5 6">
    <name type="scientific">Mycobacterium deserti</name>
    <dbReference type="NCBI Taxonomy" id="2978347"/>
    <lineage>
        <taxon>Bacteria</taxon>
        <taxon>Bacillati</taxon>
        <taxon>Actinomycetota</taxon>
        <taxon>Actinomycetes</taxon>
        <taxon>Mycobacteriales</taxon>
        <taxon>Mycobacteriaceae</taxon>
        <taxon>Mycobacterium</taxon>
    </lineage>
</organism>
<evidence type="ECO:0000259" key="4">
    <source>
        <dbReference type="PROSITE" id="PS50043"/>
    </source>
</evidence>
<dbReference type="SUPFAM" id="SSF46894">
    <property type="entry name" value="C-terminal effector domain of the bipartite response regulators"/>
    <property type="match status" value="1"/>
</dbReference>
<dbReference type="PROSITE" id="PS50043">
    <property type="entry name" value="HTH_LUXR_2"/>
    <property type="match status" value="1"/>
</dbReference>
<dbReference type="Gene3D" id="1.10.10.10">
    <property type="entry name" value="Winged helix-like DNA-binding domain superfamily/Winged helix DNA-binding domain"/>
    <property type="match status" value="1"/>
</dbReference>
<name>A0ABT2MGX6_9MYCO</name>
<comment type="caution">
    <text evidence="5">The sequence shown here is derived from an EMBL/GenBank/DDBJ whole genome shotgun (WGS) entry which is preliminary data.</text>
</comment>
<evidence type="ECO:0000256" key="3">
    <source>
        <dbReference type="ARBA" id="ARBA00023163"/>
    </source>
</evidence>
<evidence type="ECO:0000313" key="5">
    <source>
        <dbReference type="EMBL" id="MCT7660330.1"/>
    </source>
</evidence>
<dbReference type="Pfam" id="PF00196">
    <property type="entry name" value="GerE"/>
    <property type="match status" value="1"/>
</dbReference>
<accession>A0ABT2MGX6</accession>
<dbReference type="SMART" id="SM00421">
    <property type="entry name" value="HTH_LUXR"/>
    <property type="match status" value="1"/>
</dbReference>
<evidence type="ECO:0000256" key="1">
    <source>
        <dbReference type="ARBA" id="ARBA00023015"/>
    </source>
</evidence>
<dbReference type="InterPro" id="IPR016032">
    <property type="entry name" value="Sig_transdc_resp-reg_C-effctor"/>
</dbReference>
<dbReference type="RefSeq" id="WP_260994380.1">
    <property type="nucleotide sequence ID" value="NZ_JAODWD010000004.1"/>
</dbReference>